<dbReference type="PANTHER" id="PTHR11538:SF41">
    <property type="entry name" value="PHENYLALANINE--TRNA LIGASE, MITOCHONDRIAL"/>
    <property type="match status" value="1"/>
</dbReference>
<evidence type="ECO:0000256" key="1">
    <source>
        <dbReference type="ARBA" id="ARBA00004496"/>
    </source>
</evidence>
<evidence type="ECO:0000256" key="8">
    <source>
        <dbReference type="ARBA" id="ARBA00022840"/>
    </source>
</evidence>
<dbReference type="InterPro" id="IPR010978">
    <property type="entry name" value="tRNA-bd_arm"/>
</dbReference>
<dbReference type="EMBL" id="CP144143">
    <property type="protein sequence ID" value="WWC83050.1"/>
    <property type="molecule type" value="Genomic_DNA"/>
</dbReference>
<dbReference type="Pfam" id="PF02912">
    <property type="entry name" value="Phe_tRNA-synt_N"/>
    <property type="match status" value="1"/>
</dbReference>
<comment type="subcellular location">
    <subcellularLocation>
        <location evidence="1 13">Cytoplasm</location>
    </subcellularLocation>
</comment>
<dbReference type="Pfam" id="PF01409">
    <property type="entry name" value="tRNA-synt_2d"/>
    <property type="match status" value="1"/>
</dbReference>
<dbReference type="InterPro" id="IPR004188">
    <property type="entry name" value="Phe-tRNA_ligase_II_N"/>
</dbReference>
<evidence type="ECO:0000256" key="3">
    <source>
        <dbReference type="ARBA" id="ARBA00011209"/>
    </source>
</evidence>
<dbReference type="SUPFAM" id="SSF46589">
    <property type="entry name" value="tRNA-binding arm"/>
    <property type="match status" value="1"/>
</dbReference>
<evidence type="ECO:0000313" key="16">
    <source>
        <dbReference type="Proteomes" id="UP001321305"/>
    </source>
</evidence>
<dbReference type="SUPFAM" id="SSF55681">
    <property type="entry name" value="Class II aaRS and biotin synthetases"/>
    <property type="match status" value="1"/>
</dbReference>
<dbReference type="HAMAP" id="MF_00281">
    <property type="entry name" value="Phe_tRNA_synth_alpha1"/>
    <property type="match status" value="1"/>
</dbReference>
<evidence type="ECO:0000259" key="14">
    <source>
        <dbReference type="PROSITE" id="PS50862"/>
    </source>
</evidence>
<dbReference type="InterPro" id="IPR004529">
    <property type="entry name" value="Phe-tRNA-synth_IIc_asu"/>
</dbReference>
<evidence type="ECO:0000256" key="6">
    <source>
        <dbReference type="ARBA" id="ARBA00022723"/>
    </source>
</evidence>
<sequence length="349" mass="39752">MRAMQDLLQKIEAYKAEVSSFNATDTKQVEEFRIKWLGSKGLVKSLMGEMKNVPNEQKREAGQLLNEFKNFVEEKFNALKEATEASEQSGATLDLTLPGDETPLGSRHPIALMRNRIIAIFQRLGFAVAEGPEIEDDWHNFTALNLPEHHPARDMQDTFYIDAGQNSAVDWLLRTHTSNTQIREMEKGKLPIRVICPGRVYRNETISARSHCFFHQVEGLYIDENVSFADLKQTLYFFVKEMYGQDVRVRFRPSYFPFTEPSAEMDVSCFICGGEGCNICKKTGWVEILGCGMVHPNVLQNCGINPEKYTGFAFGMGVERPAMLKYGINDIRLFSENDVRFLKQFTSAL</sequence>
<gene>
    <name evidence="13 15" type="primary">pheS</name>
    <name evidence="15" type="ORF">PIECOFPK_00761</name>
</gene>
<dbReference type="InterPro" id="IPR002319">
    <property type="entry name" value="Phenylalanyl-tRNA_Synthase"/>
</dbReference>
<comment type="catalytic activity">
    <reaction evidence="12 13">
        <text>tRNA(Phe) + L-phenylalanine + ATP = L-phenylalanyl-tRNA(Phe) + AMP + diphosphate + H(+)</text>
        <dbReference type="Rhea" id="RHEA:19413"/>
        <dbReference type="Rhea" id="RHEA-COMP:9668"/>
        <dbReference type="Rhea" id="RHEA-COMP:9699"/>
        <dbReference type="ChEBI" id="CHEBI:15378"/>
        <dbReference type="ChEBI" id="CHEBI:30616"/>
        <dbReference type="ChEBI" id="CHEBI:33019"/>
        <dbReference type="ChEBI" id="CHEBI:58095"/>
        <dbReference type="ChEBI" id="CHEBI:78442"/>
        <dbReference type="ChEBI" id="CHEBI:78531"/>
        <dbReference type="ChEBI" id="CHEBI:456215"/>
        <dbReference type="EC" id="6.1.1.20"/>
    </reaction>
</comment>
<evidence type="ECO:0000256" key="13">
    <source>
        <dbReference type="HAMAP-Rule" id="MF_00281"/>
    </source>
</evidence>
<evidence type="ECO:0000256" key="7">
    <source>
        <dbReference type="ARBA" id="ARBA00022741"/>
    </source>
</evidence>
<dbReference type="Gene3D" id="3.30.930.10">
    <property type="entry name" value="Bira Bifunctional Protein, Domain 2"/>
    <property type="match status" value="1"/>
</dbReference>
<keyword evidence="11 13" id="KW-0030">Aminoacyl-tRNA synthetase</keyword>
<organism evidence="15 16">
    <name type="scientific">Mycovorax composti</name>
    <dbReference type="NCBI Taxonomy" id="2962693"/>
    <lineage>
        <taxon>Bacteria</taxon>
        <taxon>Pseudomonadati</taxon>
        <taxon>Bacteroidota</taxon>
        <taxon>Chitinophagia</taxon>
        <taxon>Chitinophagales</taxon>
        <taxon>Chitinophagaceae</taxon>
        <taxon>Mycovorax</taxon>
    </lineage>
</organism>
<protein>
    <recommendedName>
        <fullName evidence="13">Phenylalanine--tRNA ligase alpha subunit</fullName>
        <ecNumber evidence="13">6.1.1.20</ecNumber>
    </recommendedName>
    <alternativeName>
        <fullName evidence="13">Phenylalanyl-tRNA synthetase alpha subunit</fullName>
        <shortName evidence="13">PheRS</shortName>
    </alternativeName>
</protein>
<comment type="similarity">
    <text evidence="2 13">Belongs to the class-II aminoacyl-tRNA synthetase family. Phe-tRNA synthetase alpha subunit type 1 subfamily.</text>
</comment>
<dbReference type="EC" id="6.1.1.20" evidence="13"/>
<dbReference type="InterPro" id="IPR022911">
    <property type="entry name" value="Phe_tRNA_ligase_alpha1_bac"/>
</dbReference>
<comment type="subunit">
    <text evidence="3 13">Tetramer of two alpha and two beta subunits.</text>
</comment>
<dbReference type="Proteomes" id="UP001321305">
    <property type="component" value="Chromosome"/>
</dbReference>
<comment type="cofactor">
    <cofactor evidence="13">
        <name>Mg(2+)</name>
        <dbReference type="ChEBI" id="CHEBI:18420"/>
    </cofactor>
    <text evidence="13">Binds 2 magnesium ions per tetramer.</text>
</comment>
<dbReference type="CDD" id="cd00496">
    <property type="entry name" value="PheRS_alpha_core"/>
    <property type="match status" value="1"/>
</dbReference>
<evidence type="ECO:0000256" key="12">
    <source>
        <dbReference type="ARBA" id="ARBA00049255"/>
    </source>
</evidence>
<evidence type="ECO:0000256" key="10">
    <source>
        <dbReference type="ARBA" id="ARBA00022917"/>
    </source>
</evidence>
<evidence type="ECO:0000256" key="5">
    <source>
        <dbReference type="ARBA" id="ARBA00022598"/>
    </source>
</evidence>
<name>A0ABZ2EI38_9BACT</name>
<proteinExistence type="inferred from homology"/>
<keyword evidence="16" id="KW-1185">Reference proteome</keyword>
<dbReference type="InterPro" id="IPR006195">
    <property type="entry name" value="aa-tRNA-synth_II"/>
</dbReference>
<dbReference type="PROSITE" id="PS50862">
    <property type="entry name" value="AA_TRNA_LIGASE_II"/>
    <property type="match status" value="1"/>
</dbReference>
<keyword evidence="5 13" id="KW-0436">Ligase</keyword>
<keyword evidence="10 13" id="KW-0648">Protein biosynthesis</keyword>
<keyword evidence="7 13" id="KW-0547">Nucleotide-binding</keyword>
<dbReference type="GO" id="GO:0004826">
    <property type="term" value="F:phenylalanine-tRNA ligase activity"/>
    <property type="evidence" value="ECO:0007669"/>
    <property type="project" value="UniProtKB-EC"/>
</dbReference>
<evidence type="ECO:0000256" key="2">
    <source>
        <dbReference type="ARBA" id="ARBA00010207"/>
    </source>
</evidence>
<dbReference type="NCBIfam" id="TIGR00468">
    <property type="entry name" value="pheS"/>
    <property type="match status" value="1"/>
</dbReference>
<evidence type="ECO:0000256" key="4">
    <source>
        <dbReference type="ARBA" id="ARBA00022490"/>
    </source>
</evidence>
<keyword evidence="4 13" id="KW-0963">Cytoplasm</keyword>
<dbReference type="InterPro" id="IPR045864">
    <property type="entry name" value="aa-tRNA-synth_II/BPL/LPL"/>
</dbReference>
<evidence type="ECO:0000256" key="11">
    <source>
        <dbReference type="ARBA" id="ARBA00023146"/>
    </source>
</evidence>
<keyword evidence="6 13" id="KW-0479">Metal-binding</keyword>
<evidence type="ECO:0000313" key="15">
    <source>
        <dbReference type="EMBL" id="WWC83050.1"/>
    </source>
</evidence>
<dbReference type="PANTHER" id="PTHR11538">
    <property type="entry name" value="PHENYLALANYL-TRNA SYNTHETASE"/>
    <property type="match status" value="1"/>
</dbReference>
<feature type="domain" description="Aminoacyl-transfer RNA synthetases class-II family profile" evidence="14">
    <location>
        <begin position="120"/>
        <end position="344"/>
    </location>
</feature>
<reference evidence="16" key="1">
    <citation type="submission" date="2024-01" db="EMBL/GenBank/DDBJ databases">
        <title>Mycovorax composti gen. nov. sp. nov., a member of the family Chitinophagaceae isolated from button mushroom compost.</title>
        <authorList>
            <person name="Thai M."/>
            <person name="Bell T.L."/>
            <person name="Kertesz M.A."/>
        </authorList>
    </citation>
    <scope>NUCLEOTIDE SEQUENCE [LARGE SCALE GENOMIC DNA]</scope>
    <source>
        <strain evidence="16">C216</strain>
    </source>
</reference>
<accession>A0ABZ2EI38</accession>
<keyword evidence="8 13" id="KW-0067">ATP-binding</keyword>
<feature type="binding site" evidence="13">
    <location>
        <position position="260"/>
    </location>
    <ligand>
        <name>Mg(2+)</name>
        <dbReference type="ChEBI" id="CHEBI:18420"/>
        <note>shared with beta subunit</note>
    </ligand>
</feature>
<keyword evidence="9 13" id="KW-0460">Magnesium</keyword>
<evidence type="ECO:0000256" key="9">
    <source>
        <dbReference type="ARBA" id="ARBA00022842"/>
    </source>
</evidence>